<name>A0A8J8MQC5_9FIRM</name>
<reference evidence="1" key="1">
    <citation type="submission" date="2020-07" db="EMBL/GenBank/DDBJ databases">
        <title>Vallitalea pronyensis genome.</title>
        <authorList>
            <person name="Postec A."/>
        </authorList>
    </citation>
    <scope>NUCLEOTIDE SEQUENCE</scope>
    <source>
        <strain evidence="1">FatNI3</strain>
    </source>
</reference>
<dbReference type="RefSeq" id="WP_212696212.1">
    <property type="nucleotide sequence ID" value="NZ_CP058649.1"/>
</dbReference>
<evidence type="ECO:0000313" key="1">
    <source>
        <dbReference type="EMBL" id="QUI25508.1"/>
    </source>
</evidence>
<dbReference type="KEGG" id="vpy:HZI73_25855"/>
<sequence length="95" mass="11449">MNSIKEHFENFTFNMMKPAYEKFHRTDEEYQEACSYLQVNRHIFDRIMKSLAIEDSEFMVDYVEKSCYCASCSNQAMYIEGYRDCIKLLKELEIL</sequence>
<dbReference type="EMBL" id="CP058649">
    <property type="protein sequence ID" value="QUI25508.1"/>
    <property type="molecule type" value="Genomic_DNA"/>
</dbReference>
<evidence type="ECO:0000313" key="2">
    <source>
        <dbReference type="Proteomes" id="UP000683246"/>
    </source>
</evidence>
<organism evidence="1 2">
    <name type="scientific">Vallitalea pronyensis</name>
    <dbReference type="NCBI Taxonomy" id="1348613"/>
    <lineage>
        <taxon>Bacteria</taxon>
        <taxon>Bacillati</taxon>
        <taxon>Bacillota</taxon>
        <taxon>Clostridia</taxon>
        <taxon>Lachnospirales</taxon>
        <taxon>Vallitaleaceae</taxon>
        <taxon>Vallitalea</taxon>
    </lineage>
</organism>
<dbReference type="Proteomes" id="UP000683246">
    <property type="component" value="Chromosome"/>
</dbReference>
<protein>
    <submittedName>
        <fullName evidence="1">Uncharacterized protein</fullName>
    </submittedName>
</protein>
<keyword evidence="2" id="KW-1185">Reference proteome</keyword>
<accession>A0A8J8MQC5</accession>
<dbReference type="AlphaFoldDB" id="A0A8J8MQC5"/>
<proteinExistence type="predicted"/>
<gene>
    <name evidence="1" type="ORF">HZI73_25855</name>
</gene>